<comment type="subcellular location">
    <subcellularLocation>
        <location evidence="1">Membrane</location>
        <topology evidence="1">Multi-pass membrane protein</topology>
    </subcellularLocation>
</comment>
<sequence>MSQTSAGVPARQSNSPLPVAGRLIRNLAVASLVANIVIVVTGGAVRLTASGLGCPEWPLCTADSLVTTPEMGLHGVIEFGNRLLTFVLTAIAFAMVFSVWRLRSERRDLWWLSVALLAGVPAQAVIGGITVLTDLNPWVVGLHFLASTVMITVAVVMVNRSRLSAMDLQARHAPLADKSLRPVLGAIGVLSALTVVLGVVVTGSGPHAGDHGAARNGLNPDLITRIHVVPVYLLVFALAVALYLVFRRATDARVRRAVMVLAVVVLAQAAIGYVQHFLHLPIALVALHMLGACLLTAAAAQAVYIGFNKQVPGGAAIAVRQARRAGPGRKVRTARK</sequence>
<evidence type="ECO:0000256" key="2">
    <source>
        <dbReference type="ARBA" id="ARBA00022475"/>
    </source>
</evidence>
<dbReference type="PANTHER" id="PTHR35457">
    <property type="entry name" value="HEME A SYNTHASE"/>
    <property type="match status" value="1"/>
</dbReference>
<protein>
    <submittedName>
        <fullName evidence="13">COX15/CtaA family protein</fullName>
    </submittedName>
</protein>
<evidence type="ECO:0000256" key="12">
    <source>
        <dbReference type="SAM" id="Phobius"/>
    </source>
</evidence>
<name>A0ABT1NQZ9_9MICC</name>
<evidence type="ECO:0000256" key="1">
    <source>
        <dbReference type="ARBA" id="ARBA00004141"/>
    </source>
</evidence>
<evidence type="ECO:0000256" key="3">
    <source>
        <dbReference type="ARBA" id="ARBA00022692"/>
    </source>
</evidence>
<comment type="caution">
    <text evidence="13">The sequence shown here is derived from an EMBL/GenBank/DDBJ whole genome shotgun (WGS) entry which is preliminary data.</text>
</comment>
<evidence type="ECO:0000256" key="9">
    <source>
        <dbReference type="ARBA" id="ARBA00023136"/>
    </source>
</evidence>
<keyword evidence="2" id="KW-1003">Cell membrane</keyword>
<keyword evidence="10" id="KW-1015">Disulfide bond</keyword>
<feature type="transmembrane region" description="Helical" evidence="12">
    <location>
        <begin position="179"/>
        <end position="202"/>
    </location>
</feature>
<keyword evidence="14" id="KW-1185">Reference proteome</keyword>
<keyword evidence="3 12" id="KW-0812">Transmembrane</keyword>
<evidence type="ECO:0000256" key="4">
    <source>
        <dbReference type="ARBA" id="ARBA00022723"/>
    </source>
</evidence>
<evidence type="ECO:0000256" key="8">
    <source>
        <dbReference type="ARBA" id="ARBA00023133"/>
    </source>
</evidence>
<dbReference type="InterPro" id="IPR003780">
    <property type="entry name" value="COX15/CtaA_fam"/>
</dbReference>
<accession>A0ABT1NQZ9</accession>
<evidence type="ECO:0000313" key="13">
    <source>
        <dbReference type="EMBL" id="MCQ1950163.1"/>
    </source>
</evidence>
<evidence type="ECO:0000256" key="11">
    <source>
        <dbReference type="ARBA" id="ARBA00023444"/>
    </source>
</evidence>
<feature type="transmembrane region" description="Helical" evidence="12">
    <location>
        <begin position="138"/>
        <end position="158"/>
    </location>
</feature>
<feature type="transmembrane region" description="Helical" evidence="12">
    <location>
        <begin position="27"/>
        <end position="49"/>
    </location>
</feature>
<dbReference type="InterPro" id="IPR050450">
    <property type="entry name" value="COX15/CtaA_HemeA_synthase"/>
</dbReference>
<dbReference type="EMBL" id="JANFLP010000008">
    <property type="protein sequence ID" value="MCQ1950163.1"/>
    <property type="molecule type" value="Genomic_DNA"/>
</dbReference>
<evidence type="ECO:0000256" key="10">
    <source>
        <dbReference type="ARBA" id="ARBA00023157"/>
    </source>
</evidence>
<organism evidence="13 14">
    <name type="scientific">Arthrobacter jinronghuae</name>
    <dbReference type="NCBI Taxonomy" id="2964609"/>
    <lineage>
        <taxon>Bacteria</taxon>
        <taxon>Bacillati</taxon>
        <taxon>Actinomycetota</taxon>
        <taxon>Actinomycetes</taxon>
        <taxon>Micrococcales</taxon>
        <taxon>Micrococcaceae</taxon>
        <taxon>Arthrobacter</taxon>
    </lineage>
</organism>
<evidence type="ECO:0000256" key="6">
    <source>
        <dbReference type="ARBA" id="ARBA00023002"/>
    </source>
</evidence>
<reference evidence="13 14" key="1">
    <citation type="submission" date="2022-07" db="EMBL/GenBank/DDBJ databases">
        <title>Novel species in genus Arthrobacter.</title>
        <authorList>
            <person name="Liu Y."/>
        </authorList>
    </citation>
    <scope>NUCLEOTIDE SEQUENCE [LARGE SCALE GENOMIC DNA]</scope>
    <source>
        <strain evidence="14">zg-Y859</strain>
    </source>
</reference>
<feature type="transmembrane region" description="Helical" evidence="12">
    <location>
        <begin position="83"/>
        <end position="102"/>
    </location>
</feature>
<keyword evidence="6" id="KW-0560">Oxidoreductase</keyword>
<feature type="transmembrane region" description="Helical" evidence="12">
    <location>
        <begin position="258"/>
        <end position="276"/>
    </location>
</feature>
<keyword evidence="5 12" id="KW-1133">Transmembrane helix</keyword>
<dbReference type="Pfam" id="PF02628">
    <property type="entry name" value="COX15-CtaA"/>
    <property type="match status" value="1"/>
</dbReference>
<keyword evidence="7" id="KW-0408">Iron</keyword>
<keyword evidence="8" id="KW-0350">Heme biosynthesis</keyword>
<dbReference type="Proteomes" id="UP001206924">
    <property type="component" value="Unassembled WGS sequence"/>
</dbReference>
<feature type="transmembrane region" description="Helical" evidence="12">
    <location>
        <begin position="282"/>
        <end position="307"/>
    </location>
</feature>
<feature type="transmembrane region" description="Helical" evidence="12">
    <location>
        <begin position="109"/>
        <end position="132"/>
    </location>
</feature>
<proteinExistence type="predicted"/>
<gene>
    <name evidence="13" type="ORF">NNX28_09500</name>
</gene>
<keyword evidence="4" id="KW-0479">Metal-binding</keyword>
<evidence type="ECO:0000256" key="7">
    <source>
        <dbReference type="ARBA" id="ARBA00023004"/>
    </source>
</evidence>
<comment type="pathway">
    <text evidence="11">Porphyrin-containing compound metabolism.</text>
</comment>
<keyword evidence="9 12" id="KW-0472">Membrane</keyword>
<evidence type="ECO:0000256" key="5">
    <source>
        <dbReference type="ARBA" id="ARBA00022989"/>
    </source>
</evidence>
<evidence type="ECO:0000313" key="14">
    <source>
        <dbReference type="Proteomes" id="UP001206924"/>
    </source>
</evidence>
<dbReference type="PANTHER" id="PTHR35457:SF1">
    <property type="entry name" value="HEME A SYNTHASE"/>
    <property type="match status" value="1"/>
</dbReference>
<feature type="transmembrane region" description="Helical" evidence="12">
    <location>
        <begin position="222"/>
        <end position="246"/>
    </location>
</feature>